<feature type="region of interest" description="Disordered" evidence="1">
    <location>
        <begin position="1"/>
        <end position="171"/>
    </location>
</feature>
<proteinExistence type="predicted"/>
<dbReference type="Proteomes" id="UP000053477">
    <property type="component" value="Unassembled WGS sequence"/>
</dbReference>
<protein>
    <submittedName>
        <fullName evidence="2">Uncharacterized protein</fullName>
    </submittedName>
</protein>
<evidence type="ECO:0000313" key="2">
    <source>
        <dbReference type="EMBL" id="KLO07069.1"/>
    </source>
</evidence>
<gene>
    <name evidence="2" type="ORF">SCHPADRAFT_945586</name>
</gene>
<feature type="compositionally biased region" description="Polar residues" evidence="1">
    <location>
        <begin position="75"/>
        <end position="88"/>
    </location>
</feature>
<feature type="compositionally biased region" description="Low complexity" evidence="1">
    <location>
        <begin position="110"/>
        <end position="119"/>
    </location>
</feature>
<evidence type="ECO:0000313" key="3">
    <source>
        <dbReference type="Proteomes" id="UP000053477"/>
    </source>
</evidence>
<reference evidence="2 3" key="1">
    <citation type="submission" date="2015-04" db="EMBL/GenBank/DDBJ databases">
        <title>Complete genome sequence of Schizopora paradoxa KUC8140, a cosmopolitan wood degrader in East Asia.</title>
        <authorList>
            <consortium name="DOE Joint Genome Institute"/>
            <person name="Min B."/>
            <person name="Park H."/>
            <person name="Jang Y."/>
            <person name="Kim J.-J."/>
            <person name="Kim K.H."/>
            <person name="Pangilinan J."/>
            <person name="Lipzen A."/>
            <person name="Riley R."/>
            <person name="Grigoriev I.V."/>
            <person name="Spatafora J.W."/>
            <person name="Choi I.-G."/>
        </authorList>
    </citation>
    <scope>NUCLEOTIDE SEQUENCE [LARGE SCALE GENOMIC DNA]</scope>
    <source>
        <strain evidence="2 3">KUC8140</strain>
    </source>
</reference>
<feature type="region of interest" description="Disordered" evidence="1">
    <location>
        <begin position="210"/>
        <end position="234"/>
    </location>
</feature>
<evidence type="ECO:0000256" key="1">
    <source>
        <dbReference type="SAM" id="MobiDB-lite"/>
    </source>
</evidence>
<feature type="compositionally biased region" description="Basic residues" evidence="1">
    <location>
        <begin position="61"/>
        <end position="70"/>
    </location>
</feature>
<sequence>MESLDCHSAASEPVEWFPHHDSSISSAETSPVRASLLAEPSANTSPPVLEVRCRRAERGLSHRVRGRRAPKQAPPLTTQSPKRSQTPENFHRLLREALGVVPRESELESSDSSSPSQSPVRCQTPENFDEILREALGVVPRESETGDSDTSQSRESSPFSFRPVDDDPNRPITVKEFMDFQKDMLQLVRRLRVGPEDMEELSNIFAEILETRPNGTQTETPFSPDPASTTLTSQ</sequence>
<accession>A0A0H2R5E7</accession>
<feature type="compositionally biased region" description="Polar residues" evidence="1">
    <location>
        <begin position="148"/>
        <end position="159"/>
    </location>
</feature>
<name>A0A0H2R5E7_9AGAM</name>
<organism evidence="2 3">
    <name type="scientific">Schizopora paradoxa</name>
    <dbReference type="NCBI Taxonomy" id="27342"/>
    <lineage>
        <taxon>Eukaryota</taxon>
        <taxon>Fungi</taxon>
        <taxon>Dikarya</taxon>
        <taxon>Basidiomycota</taxon>
        <taxon>Agaricomycotina</taxon>
        <taxon>Agaricomycetes</taxon>
        <taxon>Hymenochaetales</taxon>
        <taxon>Schizoporaceae</taxon>
        <taxon>Schizopora</taxon>
    </lineage>
</organism>
<dbReference type="EMBL" id="KQ086163">
    <property type="protein sequence ID" value="KLO07069.1"/>
    <property type="molecule type" value="Genomic_DNA"/>
</dbReference>
<feature type="compositionally biased region" description="Basic and acidic residues" evidence="1">
    <location>
        <begin position="51"/>
        <end position="60"/>
    </location>
</feature>
<dbReference type="AlphaFoldDB" id="A0A0H2R5E7"/>
<dbReference type="InParanoid" id="A0A0H2R5E7"/>
<feature type="compositionally biased region" description="Polar residues" evidence="1">
    <location>
        <begin position="213"/>
        <end position="234"/>
    </location>
</feature>
<keyword evidence="3" id="KW-1185">Reference proteome</keyword>